<accession>A0A330LNY9</accession>
<dbReference type="PANTHER" id="PTHR30126:SF99">
    <property type="entry name" value="TRANSCRIPTIONAL REGULATOR LYSR FAMILY"/>
    <property type="match status" value="1"/>
</dbReference>
<comment type="similarity">
    <text evidence="1">Belongs to the LysR transcriptional regulatory family.</text>
</comment>
<dbReference type="EMBL" id="LS483250">
    <property type="protein sequence ID" value="SQD78717.1"/>
    <property type="molecule type" value="Genomic_DNA"/>
</dbReference>
<reference evidence="7" key="1">
    <citation type="submission" date="2018-05" db="EMBL/GenBank/DDBJ databases">
        <authorList>
            <person name="Cea G.-C."/>
            <person name="William W."/>
        </authorList>
    </citation>
    <scope>NUCLEOTIDE SEQUENCE [LARGE SCALE GENOMIC DNA]</scope>
    <source>
        <strain evidence="7">DB21MT 5</strain>
    </source>
</reference>
<dbReference type="Pfam" id="PF00126">
    <property type="entry name" value="HTH_1"/>
    <property type="match status" value="1"/>
</dbReference>
<dbReference type="PRINTS" id="PR00039">
    <property type="entry name" value="HTHLYSR"/>
</dbReference>
<evidence type="ECO:0000256" key="1">
    <source>
        <dbReference type="ARBA" id="ARBA00009437"/>
    </source>
</evidence>
<dbReference type="PROSITE" id="PS50931">
    <property type="entry name" value="HTH_LYSR"/>
    <property type="match status" value="1"/>
</dbReference>
<dbReference type="SUPFAM" id="SSF46785">
    <property type="entry name" value="Winged helix' DNA-binding domain"/>
    <property type="match status" value="1"/>
</dbReference>
<dbReference type="Gene3D" id="3.40.190.10">
    <property type="entry name" value="Periplasmic binding protein-like II"/>
    <property type="match status" value="2"/>
</dbReference>
<dbReference type="OrthoDB" id="5289754at2"/>
<evidence type="ECO:0000259" key="5">
    <source>
        <dbReference type="PROSITE" id="PS50931"/>
    </source>
</evidence>
<protein>
    <submittedName>
        <fullName evidence="6">LysR family transcriptional regulator</fullName>
    </submittedName>
</protein>
<dbReference type="SUPFAM" id="SSF53850">
    <property type="entry name" value="Periplasmic binding protein-like II"/>
    <property type="match status" value="1"/>
</dbReference>
<evidence type="ECO:0000313" key="6">
    <source>
        <dbReference type="EMBL" id="SQD78717.1"/>
    </source>
</evidence>
<name>A0A330LNY9_9GAMM</name>
<evidence type="ECO:0000256" key="2">
    <source>
        <dbReference type="ARBA" id="ARBA00023015"/>
    </source>
</evidence>
<feature type="domain" description="HTH lysR-type" evidence="5">
    <location>
        <begin position="2"/>
        <end position="59"/>
    </location>
</feature>
<dbReference type="InterPro" id="IPR005119">
    <property type="entry name" value="LysR_subst-bd"/>
</dbReference>
<keyword evidence="2" id="KW-0805">Transcription regulation</keyword>
<dbReference type="GO" id="GO:0000976">
    <property type="term" value="F:transcription cis-regulatory region binding"/>
    <property type="evidence" value="ECO:0007669"/>
    <property type="project" value="TreeGrafter"/>
</dbReference>
<evidence type="ECO:0000256" key="4">
    <source>
        <dbReference type="ARBA" id="ARBA00023163"/>
    </source>
</evidence>
<dbReference type="KEGG" id="mya:MORIYA_2239"/>
<dbReference type="Gene3D" id="1.10.10.10">
    <property type="entry name" value="Winged helix-like DNA-binding domain superfamily/Winged helix DNA-binding domain"/>
    <property type="match status" value="1"/>
</dbReference>
<dbReference type="Pfam" id="PF03466">
    <property type="entry name" value="LysR_substrate"/>
    <property type="match status" value="1"/>
</dbReference>
<dbReference type="PANTHER" id="PTHR30126">
    <property type="entry name" value="HTH-TYPE TRANSCRIPTIONAL REGULATOR"/>
    <property type="match status" value="1"/>
</dbReference>
<keyword evidence="4" id="KW-0804">Transcription</keyword>
<sequence>MLNPLWLNTFVTLIDTGHFTKTAEKLFMTQPGVSQHIRKLEQACDHALIRRENKRFEITEQGRLVYQYAGQLAKNEHELLENLTFDDPFTGNCTIACSGSLALILYPQLLELQNQHRKLIIQLTAAPNHQILNEIQQGIIDLGIVTHVSNHNLFDVQALGREQLCLVLPANIETYNYSAKLLIELGLISHPDAEHYLSLYFAKNQRTDFNDLNISEIPVSGYVNQISQILQPVAKGLGFTVLPKSAVDSFHEPQNLQIFNPKKPVMESLYVVKKRNRALPARLDTVNSILQEHFDMEL</sequence>
<dbReference type="GO" id="GO:0003700">
    <property type="term" value="F:DNA-binding transcription factor activity"/>
    <property type="evidence" value="ECO:0007669"/>
    <property type="project" value="InterPro"/>
</dbReference>
<dbReference type="Proteomes" id="UP000250163">
    <property type="component" value="Chromosome MORIYA"/>
</dbReference>
<dbReference type="CDD" id="cd05466">
    <property type="entry name" value="PBP2_LTTR_substrate"/>
    <property type="match status" value="1"/>
</dbReference>
<proteinExistence type="inferred from homology"/>
<evidence type="ECO:0000313" key="7">
    <source>
        <dbReference type="Proteomes" id="UP000250163"/>
    </source>
</evidence>
<dbReference type="InterPro" id="IPR000847">
    <property type="entry name" value="LysR_HTH_N"/>
</dbReference>
<dbReference type="RefSeq" id="WP_112714984.1">
    <property type="nucleotide sequence ID" value="NZ_LS483250.1"/>
</dbReference>
<evidence type="ECO:0000256" key="3">
    <source>
        <dbReference type="ARBA" id="ARBA00023125"/>
    </source>
</evidence>
<keyword evidence="3" id="KW-0238">DNA-binding</keyword>
<gene>
    <name evidence="6" type="ORF">MORIYA_2239</name>
</gene>
<dbReference type="AlphaFoldDB" id="A0A330LNY9"/>
<keyword evidence="7" id="KW-1185">Reference proteome</keyword>
<dbReference type="InterPro" id="IPR036388">
    <property type="entry name" value="WH-like_DNA-bd_sf"/>
</dbReference>
<dbReference type="InterPro" id="IPR036390">
    <property type="entry name" value="WH_DNA-bd_sf"/>
</dbReference>
<organism evidence="6 7">
    <name type="scientific">Moritella yayanosii</name>
    <dbReference type="NCBI Taxonomy" id="69539"/>
    <lineage>
        <taxon>Bacteria</taxon>
        <taxon>Pseudomonadati</taxon>
        <taxon>Pseudomonadota</taxon>
        <taxon>Gammaproteobacteria</taxon>
        <taxon>Alteromonadales</taxon>
        <taxon>Moritellaceae</taxon>
        <taxon>Moritella</taxon>
    </lineage>
</organism>